<comment type="caution">
    <text evidence="10">The sequence shown here is derived from an EMBL/GenBank/DDBJ whole genome shotgun (WGS) entry which is preliminary data.</text>
</comment>
<dbReference type="Pfam" id="PF23598">
    <property type="entry name" value="LRR_14"/>
    <property type="match status" value="1"/>
</dbReference>
<keyword evidence="6" id="KW-0067">ATP-binding</keyword>
<evidence type="ECO:0000259" key="9">
    <source>
        <dbReference type="Pfam" id="PF23598"/>
    </source>
</evidence>
<name>A0A8S0UC69_OLEEU</name>
<dbReference type="InterPro" id="IPR032675">
    <property type="entry name" value="LRR_dom_sf"/>
</dbReference>
<dbReference type="InterPro" id="IPR042197">
    <property type="entry name" value="Apaf_helical"/>
</dbReference>
<dbReference type="FunFam" id="1.10.10.10:FF:000322">
    <property type="entry name" value="Probable disease resistance protein At1g63360"/>
    <property type="match status" value="1"/>
</dbReference>
<dbReference type="Gene3D" id="1.10.8.430">
    <property type="entry name" value="Helical domain of apoptotic protease-activating factors"/>
    <property type="match status" value="1"/>
</dbReference>
<comment type="similarity">
    <text evidence="1">Belongs to the disease resistance NB-LRR family.</text>
</comment>
<dbReference type="InterPro" id="IPR055414">
    <property type="entry name" value="LRR_R13L4/SHOC2-like"/>
</dbReference>
<keyword evidence="4" id="KW-0547">Nucleotide-binding</keyword>
<evidence type="ECO:0000256" key="4">
    <source>
        <dbReference type="ARBA" id="ARBA00022741"/>
    </source>
</evidence>
<dbReference type="InterPro" id="IPR002182">
    <property type="entry name" value="NB-ARC"/>
</dbReference>
<dbReference type="AlphaFoldDB" id="A0A8S0UC69"/>
<dbReference type="Gene3D" id="3.80.10.10">
    <property type="entry name" value="Ribonuclease Inhibitor"/>
    <property type="match status" value="1"/>
</dbReference>
<proteinExistence type="inferred from homology"/>
<gene>
    <name evidence="10" type="ORF">OLEA9_A008520</name>
</gene>
<evidence type="ECO:0000256" key="2">
    <source>
        <dbReference type="ARBA" id="ARBA00022614"/>
    </source>
</evidence>
<dbReference type="Gene3D" id="3.40.50.300">
    <property type="entry name" value="P-loop containing nucleotide triphosphate hydrolases"/>
    <property type="match status" value="1"/>
</dbReference>
<dbReference type="PRINTS" id="PR00364">
    <property type="entry name" value="DISEASERSIST"/>
</dbReference>
<evidence type="ECO:0000256" key="3">
    <source>
        <dbReference type="ARBA" id="ARBA00022737"/>
    </source>
</evidence>
<dbReference type="PANTHER" id="PTHR23155">
    <property type="entry name" value="DISEASE RESISTANCE PROTEIN RP"/>
    <property type="match status" value="1"/>
</dbReference>
<evidence type="ECO:0000259" key="7">
    <source>
        <dbReference type="Pfam" id="PF00931"/>
    </source>
</evidence>
<evidence type="ECO:0000256" key="6">
    <source>
        <dbReference type="ARBA" id="ARBA00022840"/>
    </source>
</evidence>
<feature type="domain" description="NB-ARC" evidence="7">
    <location>
        <begin position="174"/>
        <end position="342"/>
    </location>
</feature>
<dbReference type="InterPro" id="IPR044974">
    <property type="entry name" value="Disease_R_plants"/>
</dbReference>
<dbReference type="EMBL" id="CACTIH010007571">
    <property type="protein sequence ID" value="CAA3015783.1"/>
    <property type="molecule type" value="Genomic_DNA"/>
</dbReference>
<dbReference type="Gramene" id="OE9A008520T1">
    <property type="protein sequence ID" value="OE9A008520C1"/>
    <property type="gene ID" value="OE9A008520"/>
</dbReference>
<protein>
    <submittedName>
        <fullName evidence="10">Disease resistance At1g50180</fullName>
    </submittedName>
</protein>
<evidence type="ECO:0000313" key="10">
    <source>
        <dbReference type="EMBL" id="CAA3015783.1"/>
    </source>
</evidence>
<reference evidence="10 11" key="1">
    <citation type="submission" date="2019-12" db="EMBL/GenBank/DDBJ databases">
        <authorList>
            <person name="Alioto T."/>
            <person name="Alioto T."/>
            <person name="Gomez Garrido J."/>
        </authorList>
    </citation>
    <scope>NUCLEOTIDE SEQUENCE [LARGE SCALE GENOMIC DNA]</scope>
</reference>
<dbReference type="Pfam" id="PF00931">
    <property type="entry name" value="NB-ARC"/>
    <property type="match status" value="1"/>
</dbReference>
<dbReference type="InterPro" id="IPR027417">
    <property type="entry name" value="P-loop_NTPase"/>
</dbReference>
<keyword evidence="11" id="KW-1185">Reference proteome</keyword>
<evidence type="ECO:0000256" key="1">
    <source>
        <dbReference type="ARBA" id="ARBA00008894"/>
    </source>
</evidence>
<dbReference type="InterPro" id="IPR036388">
    <property type="entry name" value="WH-like_DNA-bd_sf"/>
</dbReference>
<keyword evidence="2" id="KW-0433">Leucine-rich repeat</keyword>
<accession>A0A8S0UC69</accession>
<dbReference type="GO" id="GO:0098542">
    <property type="term" value="P:defense response to other organism"/>
    <property type="evidence" value="ECO:0007669"/>
    <property type="project" value="TreeGrafter"/>
</dbReference>
<dbReference type="GO" id="GO:0043531">
    <property type="term" value="F:ADP binding"/>
    <property type="evidence" value="ECO:0007669"/>
    <property type="project" value="InterPro"/>
</dbReference>
<evidence type="ECO:0000313" key="11">
    <source>
        <dbReference type="Proteomes" id="UP000594638"/>
    </source>
</evidence>
<feature type="domain" description="Disease resistance R13L4/SHOC-2-like LRR" evidence="9">
    <location>
        <begin position="593"/>
        <end position="728"/>
    </location>
</feature>
<feature type="domain" description="Disease resistance protein winged helix" evidence="8">
    <location>
        <begin position="437"/>
        <end position="505"/>
    </location>
</feature>
<keyword evidence="5" id="KW-0611">Plant defense</keyword>
<dbReference type="Pfam" id="PF23559">
    <property type="entry name" value="WHD_DRP"/>
    <property type="match status" value="1"/>
</dbReference>
<dbReference type="SUPFAM" id="SSF52058">
    <property type="entry name" value="L domain-like"/>
    <property type="match status" value="1"/>
</dbReference>
<evidence type="ECO:0000259" key="8">
    <source>
        <dbReference type="Pfam" id="PF23559"/>
    </source>
</evidence>
<dbReference type="InterPro" id="IPR058922">
    <property type="entry name" value="WHD_DRP"/>
</dbReference>
<organism evidence="10 11">
    <name type="scientific">Olea europaea subsp. europaea</name>
    <dbReference type="NCBI Taxonomy" id="158383"/>
    <lineage>
        <taxon>Eukaryota</taxon>
        <taxon>Viridiplantae</taxon>
        <taxon>Streptophyta</taxon>
        <taxon>Embryophyta</taxon>
        <taxon>Tracheophyta</taxon>
        <taxon>Spermatophyta</taxon>
        <taxon>Magnoliopsida</taxon>
        <taxon>eudicotyledons</taxon>
        <taxon>Gunneridae</taxon>
        <taxon>Pentapetalae</taxon>
        <taxon>asterids</taxon>
        <taxon>lamiids</taxon>
        <taxon>Lamiales</taxon>
        <taxon>Oleaceae</taxon>
        <taxon>Oleeae</taxon>
        <taxon>Olea</taxon>
    </lineage>
</organism>
<dbReference type="PANTHER" id="PTHR23155:SF1205">
    <property type="entry name" value="DISEASE RESISTANCE PROTEIN RPM1"/>
    <property type="match status" value="1"/>
</dbReference>
<sequence length="760" mass="87140">MAAEAIILRSADLLVDFQKDLVLESVKGVQDADAKLRRWLCVLKDLDGRKSEDASVDNLKKDIRDLVCRLQDFLQIYSNKVQSGRGGGIINRLTEHIMAFNGINSFRMGRLELEEINTRITGTIQLLNDLRTVGVNKTEEERSHSANENPKPENQQKFWYLNPSVGGEHIVGRDDELETVTSFLIDDSHRVISIYGAAGIGKTALARELFRDPAIVDYYNIRVWIEMSLDISLENVLRKLVEQISKQVGGTTHLNLDIGESADFVRKSLKDKIYLVVLNDIWPLEGFNYLLSVLPNDRNGSKLMITTRLREVATYVAGGDRDGIIYTMKNLSTSKSSELFWKTAYFGDPQDVDPMKKQIGEEILEVCKGLPLPIVTIGRVLAGRHASSEWENMLQNSKSLMIRGLPVDQIAFEQSISAKIFEDLPYHLKQCFLYLGLFPKGCKIEVEHLYFLWMSEGMISRDGCQNNETVMDLAERYLSDLVHRKLVEVEAEETSSFRKYKSCRVYEDMQEHCLLKGGEYFFKVLDFGLRTQRRADSDSFSSSSNPVRRVALHIDKQDDRSSIDQLRNEKFYHLRSLLLLNLQDLQKLEWPERMFYLKRYRMLTVLYFKRVNFQGRGLPRELAWPIYLRYLSFNGCILGVLPSSIGNLSFLEILDLRVSSKVIIPNVLRKLVKLIYLYLPPVFQTPNNKKLYLGSLKEIEILENFDTGLCNVADLFEMTSLRYLSTIVEGILGDLEEIVRRMNMTSGNTSVLHPSISQKL</sequence>
<dbReference type="SUPFAM" id="SSF52540">
    <property type="entry name" value="P-loop containing nucleoside triphosphate hydrolases"/>
    <property type="match status" value="1"/>
</dbReference>
<dbReference type="GO" id="GO:0005524">
    <property type="term" value="F:ATP binding"/>
    <property type="evidence" value="ECO:0007669"/>
    <property type="project" value="UniProtKB-KW"/>
</dbReference>
<dbReference type="Gene3D" id="1.10.10.10">
    <property type="entry name" value="Winged helix-like DNA-binding domain superfamily/Winged helix DNA-binding domain"/>
    <property type="match status" value="1"/>
</dbReference>
<dbReference type="OrthoDB" id="911815at2759"/>
<dbReference type="Proteomes" id="UP000594638">
    <property type="component" value="Unassembled WGS sequence"/>
</dbReference>
<evidence type="ECO:0000256" key="5">
    <source>
        <dbReference type="ARBA" id="ARBA00022821"/>
    </source>
</evidence>
<keyword evidence="3" id="KW-0677">Repeat</keyword>